<dbReference type="PANTHER" id="PTHR31336">
    <property type="entry name" value="LIN37 HOMOLOG"/>
    <property type="match status" value="1"/>
</dbReference>
<reference evidence="3" key="3">
    <citation type="submission" date="2020-05" db="UniProtKB">
        <authorList>
            <consortium name="EnsemblMetazoa"/>
        </authorList>
    </citation>
    <scope>IDENTIFICATION</scope>
    <source>
        <strain evidence="3">Jacobina</strain>
    </source>
</reference>
<protein>
    <submittedName>
        <fullName evidence="2">Putative myb-interacting protein</fullName>
    </submittedName>
</protein>
<evidence type="ECO:0000313" key="4">
    <source>
        <dbReference type="Proteomes" id="UP000092461"/>
    </source>
</evidence>
<evidence type="ECO:0000313" key="3">
    <source>
        <dbReference type="EnsemblMetazoa" id="LLOJ009717-PA"/>
    </source>
</evidence>
<dbReference type="EMBL" id="GITU01005914">
    <property type="protein sequence ID" value="MBC1174617.1"/>
    <property type="molecule type" value="Transcribed_RNA"/>
</dbReference>
<evidence type="ECO:0000313" key="2">
    <source>
        <dbReference type="EMBL" id="MBC1174617.1"/>
    </source>
</evidence>
<dbReference type="GO" id="GO:0000122">
    <property type="term" value="P:negative regulation of transcription by RNA polymerase II"/>
    <property type="evidence" value="ECO:0007669"/>
    <property type="project" value="TreeGrafter"/>
</dbReference>
<dbReference type="VEuPathDB" id="VectorBase:LLONM1_006679"/>
<proteinExistence type="predicted"/>
<dbReference type="GO" id="GO:0017053">
    <property type="term" value="C:transcription repressor complex"/>
    <property type="evidence" value="ECO:0007669"/>
    <property type="project" value="InterPro"/>
</dbReference>
<feature type="region of interest" description="Disordered" evidence="1">
    <location>
        <begin position="1"/>
        <end position="63"/>
    </location>
</feature>
<dbReference type="AlphaFoldDB" id="A0A1B0GKX0"/>
<evidence type="ECO:0000256" key="1">
    <source>
        <dbReference type="SAM" id="MobiDB-lite"/>
    </source>
</evidence>
<dbReference type="VEuPathDB" id="VectorBase:LLOJ009717"/>
<dbReference type="Pfam" id="PF15306">
    <property type="entry name" value="LIN37"/>
    <property type="match status" value="1"/>
</dbReference>
<organism evidence="3 4">
    <name type="scientific">Lutzomyia longipalpis</name>
    <name type="common">Sand fly</name>
    <dbReference type="NCBI Taxonomy" id="7200"/>
    <lineage>
        <taxon>Eukaryota</taxon>
        <taxon>Metazoa</taxon>
        <taxon>Ecdysozoa</taxon>
        <taxon>Arthropoda</taxon>
        <taxon>Hexapoda</taxon>
        <taxon>Insecta</taxon>
        <taxon>Pterygota</taxon>
        <taxon>Neoptera</taxon>
        <taxon>Endopterygota</taxon>
        <taxon>Diptera</taxon>
        <taxon>Nematocera</taxon>
        <taxon>Psychodoidea</taxon>
        <taxon>Psychodidae</taxon>
        <taxon>Lutzomyia</taxon>
        <taxon>Lutzomyia</taxon>
    </lineage>
</organism>
<dbReference type="PANTHER" id="PTHR31336:SF3">
    <property type="entry name" value="PROTEIN LIN-37 HOMOLOG"/>
    <property type="match status" value="1"/>
</dbReference>
<keyword evidence="4" id="KW-1185">Reference proteome</keyword>
<name>A0A1B0GKX0_LUTLO</name>
<dbReference type="GO" id="GO:0031523">
    <property type="term" value="C:Myb complex"/>
    <property type="evidence" value="ECO:0007669"/>
    <property type="project" value="TreeGrafter"/>
</dbReference>
<dbReference type="EMBL" id="AJWK01033900">
    <property type="status" value="NOT_ANNOTATED_CDS"/>
    <property type="molecule type" value="Genomic_DNA"/>
</dbReference>
<dbReference type="InterPro" id="IPR028226">
    <property type="entry name" value="LIN37"/>
</dbReference>
<reference evidence="4" key="1">
    <citation type="submission" date="2012-05" db="EMBL/GenBank/DDBJ databases">
        <title>Whole Genome Assembly of Lutzomyia longipalpis.</title>
        <authorList>
            <person name="Richards S."/>
            <person name="Qu C."/>
            <person name="Dillon R."/>
            <person name="Worley K."/>
            <person name="Scherer S."/>
            <person name="Batterton M."/>
            <person name="Taylor A."/>
            <person name="Hawes A."/>
            <person name="Hernandez B."/>
            <person name="Kovar C."/>
            <person name="Mandapat C."/>
            <person name="Pham C."/>
            <person name="Qu C."/>
            <person name="Jing C."/>
            <person name="Bess C."/>
            <person name="Bandaranaike D."/>
            <person name="Ngo D."/>
            <person name="Ongeri F."/>
            <person name="Arias F."/>
            <person name="Lara F."/>
            <person name="Weissenberger G."/>
            <person name="Kamau G."/>
            <person name="Han H."/>
            <person name="Shen H."/>
            <person name="Dinh H."/>
            <person name="Khalil I."/>
            <person name="Jones J."/>
            <person name="Shafer J."/>
            <person name="Jayaseelan J."/>
            <person name="Quiroz J."/>
            <person name="Blankenburg K."/>
            <person name="Nguyen L."/>
            <person name="Jackson L."/>
            <person name="Francisco L."/>
            <person name="Tang L.-Y."/>
            <person name="Pu L.-L."/>
            <person name="Perales L."/>
            <person name="Lorensuhewa L."/>
            <person name="Munidasa M."/>
            <person name="Coyle M."/>
            <person name="Taylor M."/>
            <person name="Puazo M."/>
            <person name="Firestine M."/>
            <person name="Scheel M."/>
            <person name="Javaid M."/>
            <person name="Wang M."/>
            <person name="Li M."/>
            <person name="Tabassum N."/>
            <person name="Saada N."/>
            <person name="Osuji N."/>
            <person name="Aqrawi P."/>
            <person name="Fu Q."/>
            <person name="Thornton R."/>
            <person name="Raj R."/>
            <person name="Goodspeed R."/>
            <person name="Mata R."/>
            <person name="Najjar R."/>
            <person name="Gubbala S."/>
            <person name="Lee S."/>
            <person name="Denson S."/>
            <person name="Patil S."/>
            <person name="Macmil S."/>
            <person name="Qi S."/>
            <person name="Matskevitch T."/>
            <person name="Palculict T."/>
            <person name="Mathew T."/>
            <person name="Vee V."/>
            <person name="Velamala V."/>
            <person name="Korchina V."/>
            <person name="Cai W."/>
            <person name="Liu W."/>
            <person name="Dai W."/>
            <person name="Zou X."/>
            <person name="Zhu Y."/>
            <person name="Zhang Y."/>
            <person name="Wu Y.-Q."/>
            <person name="Xin Y."/>
            <person name="Nazarath L."/>
            <person name="Kovar C."/>
            <person name="Han Y."/>
            <person name="Muzny D."/>
            <person name="Gibbs R."/>
        </authorList>
    </citation>
    <scope>NUCLEOTIDE SEQUENCE [LARGE SCALE GENOMIC DNA]</scope>
    <source>
        <strain evidence="4">Jacobina</strain>
    </source>
</reference>
<reference evidence="2" key="2">
    <citation type="journal article" date="2020" name="BMC">
        <title>Leishmania infection induces a limited differential gene expression in the sand fly midgut.</title>
        <authorList>
            <person name="Coutinho-Abreu I.V."/>
            <person name="Serafim T.D."/>
            <person name="Meneses C."/>
            <person name="Kamhawi S."/>
            <person name="Oliveira F."/>
            <person name="Valenzuela J.G."/>
        </authorList>
    </citation>
    <scope>NUCLEOTIDE SEQUENCE</scope>
    <source>
        <strain evidence="2">Jacobina</strain>
        <tissue evidence="2">Midgut</tissue>
    </source>
</reference>
<dbReference type="EnsemblMetazoa" id="LLOJ009717-RA">
    <property type="protein sequence ID" value="LLOJ009717-PA"/>
    <property type="gene ID" value="LLOJ009717"/>
</dbReference>
<accession>A0A1B0GKX0</accession>
<sequence length="227" mass="26263">MPKRRGGDEDSPASEMQTARGRLKGILQELAGHSEDEDGPSRNSSSSGGPKKKLTKKESPQVPSVQHSYVMKLFDRSVDLAKFDDTTPLYPICRAWIRCNNPQKRTRGYSQKKARQYYEHKVDLLSIIKEDKHREVLVDLLPPPEKKPISRIPDLLPFQVDQDKDNVKIDYDTDAPPMTKEEILEELKPRWKAVRQNWQEHMHKVENRYAKSLGILNELFRSSITDE</sequence>
<dbReference type="Proteomes" id="UP000092461">
    <property type="component" value="Unassembled WGS sequence"/>
</dbReference>